<reference evidence="1" key="1">
    <citation type="submission" date="2015-01" db="EMBL/GenBank/DDBJ databases">
        <title>EvidentialGene: Evidence-directed Construction of Complete mRNA Transcriptomes without Genomes.</title>
        <authorList>
            <person name="Gilbert D.G."/>
        </authorList>
    </citation>
    <scope>NUCLEOTIDE SEQUENCE</scope>
</reference>
<dbReference type="EMBL" id="GCES01031297">
    <property type="protein sequence ID" value="JAR55026.1"/>
    <property type="molecule type" value="Transcribed_RNA"/>
</dbReference>
<organism evidence="1">
    <name type="scientific">Fundulus heteroclitus</name>
    <name type="common">Killifish</name>
    <name type="synonym">Mummichog</name>
    <dbReference type="NCBI Taxonomy" id="8078"/>
    <lineage>
        <taxon>Eukaryota</taxon>
        <taxon>Metazoa</taxon>
        <taxon>Chordata</taxon>
        <taxon>Craniata</taxon>
        <taxon>Vertebrata</taxon>
        <taxon>Euteleostomi</taxon>
        <taxon>Actinopterygii</taxon>
        <taxon>Neopterygii</taxon>
        <taxon>Teleostei</taxon>
        <taxon>Neoteleostei</taxon>
        <taxon>Acanthomorphata</taxon>
        <taxon>Ovalentaria</taxon>
        <taxon>Atherinomorphae</taxon>
        <taxon>Cyprinodontiformes</taxon>
        <taxon>Fundulidae</taxon>
        <taxon>Fundulus</taxon>
    </lineage>
</organism>
<sequence length="1046" mass="113610">MRPFCSFAFPAVTLGDGDRRRQTETERPGLLLLSERVHVEGRVHEAPQLHQVGVLVARRRSRGRISAGVPDVLGLLDGGPDARLHVVVVALVLVLLLTPHQVGVGETLELRLHLVERERGELLNAADGHRVLQASPLPLLGQLVVDLAGAEDQPLHRLRALGGGPVVRDQPLEVGSWQHAVKAGAGVRVAQQRLGRENDQRLPEGQQDLPPQNVEVVPRTGAVHHDPVTVVELAHGKVLRDVRHDVRVVVAHLEEPLGPSRRMFWTHSLHAVGQQQNDAVLPDPLGLTRADELVDDALRRVVEVSKLSLPQDQRVGARHGEAQLEAQDAVLGQRAVADGVRRLVRRQVVHGDAGSLVHVLVMENVVTVAEGSSLHVLTRQPDVDPLLQQRTQRHVLGQSPVHRAVPHHLPSALQDATETSVDGEVLHGDGGRHLADLVQVLLRDAGGRAAHGLGLAVQREETGPGRVQPVLDVEDLLVFGAGVRLLADLVVLGDLLLVLLPAHGSLGDQLLRVLLQNRLLLLDLLVHQRLGEHGLVHLVVAHAAVAHQIDHHVLVERGPPLRRHLADVDDGFGVVGVDVEDRRVDDARHVRRVRRGTRHAGVGGEADLVVDHHVHGAVGGVGRQVGQVESLVHDALTREGCVSVHQDGHHPVPLVVSAVELVGFGLALNHGVHGLQVGRVGHQGQRDVPVRHPVDPPVVHPQVVLHVPGALIGSLQPGVELAEDLFQFFTDHVGENVEPTPVRHAHDDVLHAVLRGFIDDGFQGRDQSLASLQAESFLCRPLLLQELLKPGGANHASQQRPLLLQSELHHSWSLELLPDPLTLIQVVDEHELHADVLAVRHLQAADDLLQRQHRLRASYEGGGGQPEHLVQVRLVQAVEAQLVGGCDNVGGDTRVQISVHDAEGVQLGHMVPPDLIGSDEGLDSQVILHQLLHVGLRTDQARRRSQTQRRLVGGARRSAGVGVTEKHVPRLVNTLWVLQPGVVHLLHVVGARPVQERLRGHRCRVAPDWLKRPCAACAGTCDWPLLADSLGRLRGGERTQPRRTSP</sequence>
<dbReference type="AlphaFoldDB" id="A0A146YLN3"/>
<evidence type="ECO:0000313" key="1">
    <source>
        <dbReference type="EMBL" id="JAR55026.1"/>
    </source>
</evidence>
<name>A0A146YLN3_FUNHE</name>
<dbReference type="AntiFam" id="ANF00134">
    <property type="entry name" value="Shadow ORF (opposite odhA)"/>
</dbReference>
<protein>
    <submittedName>
        <fullName evidence="1">Uncharacterized protein</fullName>
    </submittedName>
</protein>
<accession>A0A146YLN3</accession>
<dbReference type="EMBL" id="GCES01127703">
    <property type="protein sequence ID" value="JAQ58619.1"/>
    <property type="molecule type" value="Transcribed_RNA"/>
</dbReference>
<proteinExistence type="predicted"/>